<keyword evidence="6" id="KW-1185">Reference proteome</keyword>
<dbReference type="InterPro" id="IPR050725">
    <property type="entry name" value="CysQ/Inositol_MonoPase"/>
</dbReference>
<dbReference type="CDD" id="cd19671">
    <property type="entry name" value="UBR-box_UBR4_5_6_7"/>
    <property type="match status" value="1"/>
</dbReference>
<comment type="cofactor">
    <cofactor evidence="3">
        <name>Mg(2+)</name>
        <dbReference type="ChEBI" id="CHEBI:18420"/>
    </cofactor>
</comment>
<protein>
    <recommendedName>
        <fullName evidence="2">3'(2'),5'-bisphosphate nucleotidase</fullName>
        <ecNumber evidence="2">3.1.3.7</ecNumber>
    </recommendedName>
</protein>
<feature type="binding site" evidence="3">
    <location>
        <position position="240"/>
    </location>
    <ligand>
        <name>Mg(2+)</name>
        <dbReference type="ChEBI" id="CHEBI:18420"/>
        <label>1</label>
        <note>catalytic</note>
    </ligand>
</feature>
<evidence type="ECO:0000256" key="2">
    <source>
        <dbReference type="ARBA" id="ARBA00012633"/>
    </source>
</evidence>
<comment type="similarity">
    <text evidence="1">Belongs to the inositol monophosphatase superfamily.</text>
</comment>
<dbReference type="PANTHER" id="PTHR43028:SF5">
    <property type="entry name" value="3'(2'),5'-BISPHOSPHATE NUCLEOTIDASE 1"/>
    <property type="match status" value="1"/>
</dbReference>
<evidence type="ECO:0000313" key="5">
    <source>
        <dbReference type="EMBL" id="GMH47481.1"/>
    </source>
</evidence>
<dbReference type="EMBL" id="BRXW01000356">
    <property type="protein sequence ID" value="GMH47481.1"/>
    <property type="molecule type" value="Genomic_DNA"/>
</dbReference>
<accession>A0A9W6Z8H5</accession>
<evidence type="ECO:0000256" key="1">
    <source>
        <dbReference type="ARBA" id="ARBA00009759"/>
    </source>
</evidence>
<comment type="caution">
    <text evidence="5">The sequence shown here is derived from an EMBL/GenBank/DDBJ whole genome shotgun (WGS) entry which is preliminary data.</text>
</comment>
<dbReference type="AlphaFoldDB" id="A0A9W6Z8H5"/>
<dbReference type="OrthoDB" id="10254945at2759"/>
<proteinExistence type="inferred from homology"/>
<dbReference type="Gene3D" id="3.40.190.80">
    <property type="match status" value="1"/>
</dbReference>
<feature type="region of interest" description="Disordered" evidence="4">
    <location>
        <begin position="84"/>
        <end position="103"/>
    </location>
</feature>
<dbReference type="Gene3D" id="3.30.540.10">
    <property type="entry name" value="Fructose-1,6-Bisphosphatase, subunit A, domain 1"/>
    <property type="match status" value="1"/>
</dbReference>
<feature type="binding site" evidence="3">
    <location>
        <position position="116"/>
    </location>
    <ligand>
        <name>Mg(2+)</name>
        <dbReference type="ChEBI" id="CHEBI:18420"/>
        <label>1</label>
        <note>catalytic</note>
    </ligand>
</feature>
<feature type="binding site" evidence="3">
    <location>
        <position position="114"/>
    </location>
    <ligand>
        <name>Mg(2+)</name>
        <dbReference type="ChEBI" id="CHEBI:18420"/>
        <label>1</label>
        <note>catalytic</note>
    </ligand>
</feature>
<gene>
    <name evidence="5" type="ORF">TrLO_g2712</name>
</gene>
<dbReference type="SUPFAM" id="SSF56655">
    <property type="entry name" value="Carbohydrate phosphatase"/>
    <property type="match status" value="1"/>
</dbReference>
<keyword evidence="3" id="KW-0460">Magnesium</keyword>
<dbReference type="GO" id="GO:0008441">
    <property type="term" value="F:3'(2'),5'-bisphosphate nucleotidase activity"/>
    <property type="evidence" value="ECO:0007669"/>
    <property type="project" value="UniProtKB-EC"/>
</dbReference>
<organism evidence="5 6">
    <name type="scientific">Triparma laevis f. longispina</name>
    <dbReference type="NCBI Taxonomy" id="1714387"/>
    <lineage>
        <taxon>Eukaryota</taxon>
        <taxon>Sar</taxon>
        <taxon>Stramenopiles</taxon>
        <taxon>Ochrophyta</taxon>
        <taxon>Bolidophyceae</taxon>
        <taxon>Parmales</taxon>
        <taxon>Triparmaceae</taxon>
        <taxon>Triparma</taxon>
    </lineage>
</organism>
<dbReference type="Proteomes" id="UP001165122">
    <property type="component" value="Unassembled WGS sequence"/>
</dbReference>
<dbReference type="EC" id="3.1.3.7" evidence="2"/>
<evidence type="ECO:0000256" key="3">
    <source>
        <dbReference type="PIRSR" id="PIRSR600760-2"/>
    </source>
</evidence>
<keyword evidence="3" id="KW-0479">Metal-binding</keyword>
<dbReference type="Pfam" id="PF00459">
    <property type="entry name" value="Inositol_P"/>
    <property type="match status" value="1"/>
</dbReference>
<sequence length="726" mass="79947">MSSFTSSPLVSLPTLLKFLNATSLSACQTIIDYHDNRGSLEAKEKIEGDDRSVVTQADINAQKIIVSQIREHYPQIHIIAEEDPSYIPPHLSPPSPDSHESGEYPSNSILIYVDPLDGTREYLLGNVENVLCLIGVTTVHNKILGGVMRAPFGRTFISYSSELYEDIDNMLIPFTPPPPSSLTLKICSSGSSTLQPILDKLRTYPNVEIDIIGGAGNKISRVIQGNYDVALFNDRTSLWDTAATSACLIAGDGKVIDFYGKELIHDPPINLDGLLNYKGVIGLREGLDVAEVLGMMECEGMKRFRERNEGPFCTGCVSDSIVQPTYICMTCSPPQSGNNNCFCPACAVKCHSKCEVMYVGNLESGCDCRALGCCGIWEGGERVKRCFESLGGGLKPTPPSDEPGDSPDVTNFSTFKSYTTSNLPPTLTQSCLNLVKKTKETFFLPYPFTTPPLTDMESYARDVFNLHTQNLDVGPSSGAEFWCQVKPTSSDSSIDLHYDKDEYLSENFTLGSFPLKSTVTYLTASRQPTVIFDHCYEDREDEVIKEARVCYPRRGKHVVFNGKLLHGAVDEEEFRGFYVGEEMEEDVRVTFLVNVWVNSRPAIESLSEEDRSLIGPASDNASDNVEFVEDSSRQIVEIGGNNLAGEGIMLPFVGAGETWEEEGGEEGEEEGLVLAMPSLPGKGECDNVVIKFEEGYEARLVYVGGGYEEDEEMEDIEEGEEEVVEK</sequence>
<reference evidence="6" key="1">
    <citation type="journal article" date="2023" name="Commun. Biol.">
        <title>Genome analysis of Parmales, the sister group of diatoms, reveals the evolutionary specialization of diatoms from phago-mixotrophs to photoautotrophs.</title>
        <authorList>
            <person name="Ban H."/>
            <person name="Sato S."/>
            <person name="Yoshikawa S."/>
            <person name="Yamada K."/>
            <person name="Nakamura Y."/>
            <person name="Ichinomiya M."/>
            <person name="Sato N."/>
            <person name="Blanc-Mathieu R."/>
            <person name="Endo H."/>
            <person name="Kuwata A."/>
            <person name="Ogata H."/>
        </authorList>
    </citation>
    <scope>NUCLEOTIDE SEQUENCE [LARGE SCALE GENOMIC DNA]</scope>
    <source>
        <strain evidence="6">NIES 3700</strain>
    </source>
</reference>
<dbReference type="GO" id="GO:0046872">
    <property type="term" value="F:metal ion binding"/>
    <property type="evidence" value="ECO:0007669"/>
    <property type="project" value="UniProtKB-KW"/>
</dbReference>
<name>A0A9W6Z8H5_9STRA</name>
<feature type="binding site" evidence="3">
    <location>
        <position position="117"/>
    </location>
    <ligand>
        <name>Mg(2+)</name>
        <dbReference type="ChEBI" id="CHEBI:18420"/>
        <label>1</label>
        <note>catalytic</note>
    </ligand>
</feature>
<dbReference type="PRINTS" id="PR00377">
    <property type="entry name" value="IMPHPHTASES"/>
</dbReference>
<dbReference type="PANTHER" id="PTHR43028">
    <property type="entry name" value="3'(2'),5'-BISPHOSPHATE NUCLEOTIDASE 1"/>
    <property type="match status" value="1"/>
</dbReference>
<evidence type="ECO:0000313" key="6">
    <source>
        <dbReference type="Proteomes" id="UP001165122"/>
    </source>
</evidence>
<feature type="binding site" evidence="3">
    <location>
        <position position="81"/>
    </location>
    <ligand>
        <name>Mg(2+)</name>
        <dbReference type="ChEBI" id="CHEBI:18420"/>
        <label>1</label>
        <note>catalytic</note>
    </ligand>
</feature>
<dbReference type="InterPro" id="IPR000760">
    <property type="entry name" value="Inositol_monophosphatase-like"/>
</dbReference>
<evidence type="ECO:0000256" key="4">
    <source>
        <dbReference type="SAM" id="MobiDB-lite"/>
    </source>
</evidence>
<feature type="compositionally biased region" description="Pro residues" evidence="4">
    <location>
        <begin position="86"/>
        <end position="96"/>
    </location>
</feature>